<dbReference type="PANTHER" id="PTHR28236:SF1">
    <property type="entry name" value="LARGE RIBOSOMAL SUBUNIT PROTEIN ML53"/>
    <property type="match status" value="1"/>
</dbReference>
<dbReference type="Proteomes" id="UP000783213">
    <property type="component" value="Unassembled WGS sequence"/>
</dbReference>
<dbReference type="PANTHER" id="PTHR28236">
    <property type="entry name" value="54S RIBOSOMAL PROTEIN L44, MITOCHONDRIAL"/>
    <property type="match status" value="1"/>
</dbReference>
<evidence type="ECO:0000256" key="5">
    <source>
        <dbReference type="ARBA" id="ARBA00023274"/>
    </source>
</evidence>
<comment type="subcellular location">
    <subcellularLocation>
        <location evidence="1">Mitochondrion</location>
    </subcellularLocation>
</comment>
<dbReference type="GeneID" id="62236069"/>
<gene>
    <name evidence="7" type="ORF">EAE98_009298</name>
</gene>
<protein>
    <recommendedName>
        <fullName evidence="6">Large ribosomal subunit protein mL53</fullName>
    </recommendedName>
</protein>
<comment type="caution">
    <text evidence="7">The sequence shown here is derived from an EMBL/GenBank/DDBJ whole genome shotgun (WGS) entry which is preliminary data.</text>
</comment>
<evidence type="ECO:0000313" key="7">
    <source>
        <dbReference type="EMBL" id="KAF7919458.1"/>
    </source>
</evidence>
<comment type="similarity">
    <text evidence="2">Belongs to the mitochondrion-specific ribosomal protein mL53 family.</text>
</comment>
<keyword evidence="4" id="KW-0496">Mitochondrion</keyword>
<dbReference type="Gene3D" id="3.40.30.10">
    <property type="entry name" value="Glutaredoxin"/>
    <property type="match status" value="1"/>
</dbReference>
<dbReference type="EMBL" id="RCSX01000027">
    <property type="protein sequence ID" value="KAF7919458.1"/>
    <property type="molecule type" value="Genomic_DNA"/>
</dbReference>
<evidence type="ECO:0000256" key="3">
    <source>
        <dbReference type="ARBA" id="ARBA00022980"/>
    </source>
</evidence>
<reference evidence="7 8" key="1">
    <citation type="journal article" date="2020" name="Genome Biol. Evol.">
        <title>Comparative genomics of Sclerotiniaceae.</title>
        <authorList>
            <person name="Valero Jimenez C.A."/>
            <person name="Steentjes M."/>
            <person name="Scholten O.E."/>
            <person name="Van Kan J.A.L."/>
        </authorList>
    </citation>
    <scope>NUCLEOTIDE SEQUENCE [LARGE SCALE GENOMIC DNA]</scope>
    <source>
        <strain evidence="7 8">B1</strain>
    </source>
</reference>
<keyword evidence="8" id="KW-1185">Reference proteome</keyword>
<evidence type="ECO:0000256" key="4">
    <source>
        <dbReference type="ARBA" id="ARBA00023128"/>
    </source>
</evidence>
<proteinExistence type="inferred from homology"/>
<dbReference type="Pfam" id="PF10780">
    <property type="entry name" value="MRP_L53"/>
    <property type="match status" value="1"/>
</dbReference>
<keyword evidence="5" id="KW-0687">Ribonucleoprotein</keyword>
<evidence type="ECO:0000313" key="8">
    <source>
        <dbReference type="Proteomes" id="UP000783213"/>
    </source>
</evidence>
<name>A0ABQ7IBT7_9HELO</name>
<dbReference type="RefSeq" id="XP_038806686.1">
    <property type="nucleotide sequence ID" value="XM_038956919.1"/>
</dbReference>
<dbReference type="InterPro" id="IPR019716">
    <property type="entry name" value="Ribosomal_mL53"/>
</dbReference>
<organism evidence="7 8">
    <name type="scientific">Botrytis deweyae</name>
    <dbReference type="NCBI Taxonomy" id="2478750"/>
    <lineage>
        <taxon>Eukaryota</taxon>
        <taxon>Fungi</taxon>
        <taxon>Dikarya</taxon>
        <taxon>Ascomycota</taxon>
        <taxon>Pezizomycotina</taxon>
        <taxon>Leotiomycetes</taxon>
        <taxon>Helotiales</taxon>
        <taxon>Sclerotiniaceae</taxon>
        <taxon>Botrytis</taxon>
    </lineage>
</organism>
<dbReference type="InterPro" id="IPR042776">
    <property type="entry name" value="Ribosomal_mL53_fung"/>
</dbReference>
<evidence type="ECO:0000256" key="2">
    <source>
        <dbReference type="ARBA" id="ARBA00005557"/>
    </source>
</evidence>
<keyword evidence="3" id="KW-0689">Ribosomal protein</keyword>
<evidence type="ECO:0000256" key="1">
    <source>
        <dbReference type="ARBA" id="ARBA00004173"/>
    </source>
</evidence>
<evidence type="ECO:0000256" key="6">
    <source>
        <dbReference type="ARBA" id="ARBA00035180"/>
    </source>
</evidence>
<accession>A0ABQ7IBT7</accession>
<sequence>MRAGYHNCTPQKLHRTLKVSSNMITRFITEVSTVFNPFSPKAKTARLFLSVLPPNARQTMKIDTKILPRASKERSLVRLKFKDGKEMKLDAEKLGIRGVSDEVDRHSRILARQEELTGN</sequence>